<reference evidence="2" key="2">
    <citation type="submission" date="2021-09" db="EMBL/GenBank/DDBJ databases">
        <authorList>
            <person name="Jia N."/>
            <person name="Wang J."/>
            <person name="Shi W."/>
            <person name="Du L."/>
            <person name="Sun Y."/>
            <person name="Zhan W."/>
            <person name="Jiang J."/>
            <person name="Wang Q."/>
            <person name="Zhang B."/>
            <person name="Ji P."/>
            <person name="Sakyi L.B."/>
            <person name="Cui X."/>
            <person name="Yuan T."/>
            <person name="Jiang B."/>
            <person name="Yang W."/>
            <person name="Lam T.T.-Y."/>
            <person name="Chang Q."/>
            <person name="Ding S."/>
            <person name="Wang X."/>
            <person name="Zhu J."/>
            <person name="Ruan X."/>
            <person name="Zhao L."/>
            <person name="Wei J."/>
            <person name="Que T."/>
            <person name="Du C."/>
            <person name="Cheng J."/>
            <person name="Dai P."/>
            <person name="Han X."/>
            <person name="Huang E."/>
            <person name="Gao Y."/>
            <person name="Liu J."/>
            <person name="Shao H."/>
            <person name="Ye R."/>
            <person name="Li L."/>
            <person name="Wei W."/>
            <person name="Wang X."/>
            <person name="Wang C."/>
            <person name="Huo Q."/>
            <person name="Li W."/>
            <person name="Guo W."/>
            <person name="Chen H."/>
            <person name="Chen S."/>
            <person name="Zhou L."/>
            <person name="Zhou L."/>
            <person name="Ni X."/>
            <person name="Tian J."/>
            <person name="Zhou Y."/>
            <person name="Sheng Y."/>
            <person name="Liu T."/>
            <person name="Pan Y."/>
            <person name="Xia L."/>
            <person name="Li J."/>
            <person name="Zhao F."/>
            <person name="Cao W."/>
        </authorList>
    </citation>
    <scope>NUCLEOTIDE SEQUENCE</scope>
    <source>
        <strain evidence="2">Rmic-2018</strain>
        <tissue evidence="2">Larvae</tissue>
    </source>
</reference>
<evidence type="ECO:0000313" key="3">
    <source>
        <dbReference type="Proteomes" id="UP000821866"/>
    </source>
</evidence>
<name>A0A9J6D3S5_RHIMP</name>
<dbReference type="VEuPathDB" id="VectorBase:LOC119178060"/>
<keyword evidence="3" id="KW-1185">Reference proteome</keyword>
<organism evidence="2 3">
    <name type="scientific">Rhipicephalus microplus</name>
    <name type="common">Cattle tick</name>
    <name type="synonym">Boophilus microplus</name>
    <dbReference type="NCBI Taxonomy" id="6941"/>
    <lineage>
        <taxon>Eukaryota</taxon>
        <taxon>Metazoa</taxon>
        <taxon>Ecdysozoa</taxon>
        <taxon>Arthropoda</taxon>
        <taxon>Chelicerata</taxon>
        <taxon>Arachnida</taxon>
        <taxon>Acari</taxon>
        <taxon>Parasitiformes</taxon>
        <taxon>Ixodida</taxon>
        <taxon>Ixodoidea</taxon>
        <taxon>Ixodidae</taxon>
        <taxon>Rhipicephalinae</taxon>
        <taxon>Rhipicephalus</taxon>
        <taxon>Boophilus</taxon>
    </lineage>
</organism>
<gene>
    <name evidence="2" type="ORF">HPB51_003351</name>
</gene>
<feature type="compositionally biased region" description="Polar residues" evidence="1">
    <location>
        <begin position="205"/>
        <end position="230"/>
    </location>
</feature>
<feature type="compositionally biased region" description="Low complexity" evidence="1">
    <location>
        <begin position="113"/>
        <end position="130"/>
    </location>
</feature>
<evidence type="ECO:0000256" key="1">
    <source>
        <dbReference type="SAM" id="MobiDB-lite"/>
    </source>
</evidence>
<dbReference type="AlphaFoldDB" id="A0A9J6D3S5"/>
<evidence type="ECO:0000313" key="2">
    <source>
        <dbReference type="EMBL" id="KAH8008704.1"/>
    </source>
</evidence>
<feature type="region of interest" description="Disordered" evidence="1">
    <location>
        <begin position="159"/>
        <end position="239"/>
    </location>
</feature>
<dbReference type="PANTHER" id="PTHR37558">
    <property type="entry name" value="HTH CENPB-TYPE DOMAIN-CONTAINING PROTEIN"/>
    <property type="match status" value="1"/>
</dbReference>
<sequence>MAPRTRYSHADDKIILQEVLALNPYENASRWHTIAERVAMLLRRTLNSRSVKERVDLLLAHFIRNDAKNRKKSGTEEEYAAIGVLLQHVADLAAEYSYRPPRSAVRKHRAKNAPASASETASESASGSTAKRVRPAAQASWDDRHIAALECYAAESAAETSNHSAPNMSAAGMADERTHTPATTVDGPSTEVRGSHTPSPEPQLTPGTANQASHTPATSADGPSQATHNRTPLRAGRSQNEATLAFLEARYNQDLEMRLLSYQIDKRKLDLKIRQHDDKMKLLHQQHADNVRLREAEMEMRRMEMAAVLEERRANAAYQASQLQLIKELVQGKKE</sequence>
<dbReference type="PANTHER" id="PTHR37558:SF1">
    <property type="entry name" value="HTH CENPB-TYPE DOMAIN-CONTAINING PROTEIN"/>
    <property type="match status" value="1"/>
</dbReference>
<feature type="region of interest" description="Disordered" evidence="1">
    <location>
        <begin position="101"/>
        <end position="139"/>
    </location>
</feature>
<accession>A0A9J6D3S5</accession>
<dbReference type="EMBL" id="JABSTU010000011">
    <property type="protein sequence ID" value="KAH8008704.1"/>
    <property type="molecule type" value="Genomic_DNA"/>
</dbReference>
<dbReference type="VEuPathDB" id="VectorBase:LOC119178192"/>
<protein>
    <submittedName>
        <fullName evidence="2">Uncharacterized protein</fullName>
    </submittedName>
</protein>
<comment type="caution">
    <text evidence="2">The sequence shown here is derived from an EMBL/GenBank/DDBJ whole genome shotgun (WGS) entry which is preliminary data.</text>
</comment>
<dbReference type="Proteomes" id="UP000821866">
    <property type="component" value="Chromosome 9"/>
</dbReference>
<proteinExistence type="predicted"/>
<reference evidence="2" key="1">
    <citation type="journal article" date="2020" name="Cell">
        <title>Large-Scale Comparative Analyses of Tick Genomes Elucidate Their Genetic Diversity and Vector Capacities.</title>
        <authorList>
            <consortium name="Tick Genome and Microbiome Consortium (TIGMIC)"/>
            <person name="Jia N."/>
            <person name="Wang J."/>
            <person name="Shi W."/>
            <person name="Du L."/>
            <person name="Sun Y."/>
            <person name="Zhan W."/>
            <person name="Jiang J.F."/>
            <person name="Wang Q."/>
            <person name="Zhang B."/>
            <person name="Ji P."/>
            <person name="Bell-Sakyi L."/>
            <person name="Cui X.M."/>
            <person name="Yuan T.T."/>
            <person name="Jiang B.G."/>
            <person name="Yang W.F."/>
            <person name="Lam T.T."/>
            <person name="Chang Q.C."/>
            <person name="Ding S.J."/>
            <person name="Wang X.J."/>
            <person name="Zhu J.G."/>
            <person name="Ruan X.D."/>
            <person name="Zhao L."/>
            <person name="Wei J.T."/>
            <person name="Ye R.Z."/>
            <person name="Que T.C."/>
            <person name="Du C.H."/>
            <person name="Zhou Y.H."/>
            <person name="Cheng J.X."/>
            <person name="Dai P.F."/>
            <person name="Guo W.B."/>
            <person name="Han X.H."/>
            <person name="Huang E.J."/>
            <person name="Li L.F."/>
            <person name="Wei W."/>
            <person name="Gao Y.C."/>
            <person name="Liu J.Z."/>
            <person name="Shao H.Z."/>
            <person name="Wang X."/>
            <person name="Wang C.C."/>
            <person name="Yang T.C."/>
            <person name="Huo Q.B."/>
            <person name="Li W."/>
            <person name="Chen H.Y."/>
            <person name="Chen S.E."/>
            <person name="Zhou L.G."/>
            <person name="Ni X.B."/>
            <person name="Tian J.H."/>
            <person name="Sheng Y."/>
            <person name="Liu T."/>
            <person name="Pan Y.S."/>
            <person name="Xia L.Y."/>
            <person name="Li J."/>
            <person name="Zhao F."/>
            <person name="Cao W.C."/>
        </authorList>
    </citation>
    <scope>NUCLEOTIDE SEQUENCE</scope>
    <source>
        <strain evidence="2">Rmic-2018</strain>
    </source>
</reference>